<feature type="region of interest" description="Disordered" evidence="1">
    <location>
        <begin position="1"/>
        <end position="121"/>
    </location>
</feature>
<dbReference type="Proteomes" id="UP000821837">
    <property type="component" value="Unassembled WGS sequence"/>
</dbReference>
<feature type="region of interest" description="Disordered" evidence="1">
    <location>
        <begin position="138"/>
        <end position="227"/>
    </location>
</feature>
<sequence length="322" mass="34670">MAEGRRSSRAHKTVNYAKLDYGSEEDDDFKPSEAPPSKRPKPAVKEAPKKAEKKTKPDSGGDTSSSAVSQKQKTGRASLDDKLFQRDLEAALRLSQNGPASDGQCQRSGSEGKPADSIIDQKDIATFPLELAGEVVVQSEPATDIGKPSASPAAEVEQEEDYQPEQEESSEDEEDEEDASDEDYSGSDDDEEFSPSKAKASRSRKEPVEKKPPATLKKPAGNHEEHLHDTWQDASIKCIDQLSDSGTICGKDSASPRFSTKAHTKRGFAASTAAGCSRGRRAHDCAQVLEWPVASVGDSAWLVSSLSEQATSQCRQSSAVNL</sequence>
<reference evidence="2" key="1">
    <citation type="journal article" date="2020" name="Cell">
        <title>Large-Scale Comparative Analyses of Tick Genomes Elucidate Their Genetic Diversity and Vector Capacities.</title>
        <authorList>
            <consortium name="Tick Genome and Microbiome Consortium (TIGMIC)"/>
            <person name="Jia N."/>
            <person name="Wang J."/>
            <person name="Shi W."/>
            <person name="Du L."/>
            <person name="Sun Y."/>
            <person name="Zhan W."/>
            <person name="Jiang J.F."/>
            <person name="Wang Q."/>
            <person name="Zhang B."/>
            <person name="Ji P."/>
            <person name="Bell-Sakyi L."/>
            <person name="Cui X.M."/>
            <person name="Yuan T.T."/>
            <person name="Jiang B.G."/>
            <person name="Yang W.F."/>
            <person name="Lam T.T."/>
            <person name="Chang Q.C."/>
            <person name="Ding S.J."/>
            <person name="Wang X.J."/>
            <person name="Zhu J.G."/>
            <person name="Ruan X.D."/>
            <person name="Zhao L."/>
            <person name="Wei J.T."/>
            <person name="Ye R.Z."/>
            <person name="Que T.C."/>
            <person name="Du C.H."/>
            <person name="Zhou Y.H."/>
            <person name="Cheng J.X."/>
            <person name="Dai P.F."/>
            <person name="Guo W.B."/>
            <person name="Han X.H."/>
            <person name="Huang E.J."/>
            <person name="Li L.F."/>
            <person name="Wei W."/>
            <person name="Gao Y.C."/>
            <person name="Liu J.Z."/>
            <person name="Shao H.Z."/>
            <person name="Wang X."/>
            <person name="Wang C.C."/>
            <person name="Yang T.C."/>
            <person name="Huo Q.B."/>
            <person name="Li W."/>
            <person name="Chen H.Y."/>
            <person name="Chen S.E."/>
            <person name="Zhou L.G."/>
            <person name="Ni X.B."/>
            <person name="Tian J.H."/>
            <person name="Sheng Y."/>
            <person name="Liu T."/>
            <person name="Pan Y.S."/>
            <person name="Xia L.Y."/>
            <person name="Li J."/>
            <person name="Zhao F."/>
            <person name="Cao W.C."/>
        </authorList>
    </citation>
    <scope>NUCLEOTIDE SEQUENCE</scope>
    <source>
        <strain evidence="2">Rsan-2018</strain>
    </source>
</reference>
<proteinExistence type="predicted"/>
<comment type="caution">
    <text evidence="2">The sequence shown here is derived from an EMBL/GenBank/DDBJ whole genome shotgun (WGS) entry which is preliminary data.</text>
</comment>
<feature type="compositionally biased region" description="Basic and acidic residues" evidence="1">
    <location>
        <begin position="78"/>
        <end position="90"/>
    </location>
</feature>
<feature type="compositionally biased region" description="Polar residues" evidence="1">
    <location>
        <begin position="94"/>
        <end position="109"/>
    </location>
</feature>
<gene>
    <name evidence="2" type="ORF">HPB52_004401</name>
</gene>
<feature type="compositionally biased region" description="Basic and acidic residues" evidence="1">
    <location>
        <begin position="203"/>
        <end position="212"/>
    </location>
</feature>
<dbReference type="AlphaFoldDB" id="A0A9D4Q4J3"/>
<feature type="compositionally biased region" description="Polar residues" evidence="1">
    <location>
        <begin position="61"/>
        <end position="72"/>
    </location>
</feature>
<evidence type="ECO:0000256" key="1">
    <source>
        <dbReference type="SAM" id="MobiDB-lite"/>
    </source>
</evidence>
<organism evidence="2 3">
    <name type="scientific">Rhipicephalus sanguineus</name>
    <name type="common">Brown dog tick</name>
    <name type="synonym">Ixodes sanguineus</name>
    <dbReference type="NCBI Taxonomy" id="34632"/>
    <lineage>
        <taxon>Eukaryota</taxon>
        <taxon>Metazoa</taxon>
        <taxon>Ecdysozoa</taxon>
        <taxon>Arthropoda</taxon>
        <taxon>Chelicerata</taxon>
        <taxon>Arachnida</taxon>
        <taxon>Acari</taxon>
        <taxon>Parasitiformes</taxon>
        <taxon>Ixodida</taxon>
        <taxon>Ixodoidea</taxon>
        <taxon>Ixodidae</taxon>
        <taxon>Rhipicephalinae</taxon>
        <taxon>Rhipicephalus</taxon>
        <taxon>Rhipicephalus</taxon>
    </lineage>
</organism>
<protein>
    <submittedName>
        <fullName evidence="2">Uncharacterized protein</fullName>
    </submittedName>
</protein>
<feature type="compositionally biased region" description="Basic and acidic residues" evidence="1">
    <location>
        <begin position="43"/>
        <end position="59"/>
    </location>
</feature>
<feature type="compositionally biased region" description="Acidic residues" evidence="1">
    <location>
        <begin position="156"/>
        <end position="193"/>
    </location>
</feature>
<evidence type="ECO:0000313" key="2">
    <source>
        <dbReference type="EMBL" id="KAH7967960.1"/>
    </source>
</evidence>
<dbReference type="EMBL" id="JABSTV010001248">
    <property type="protein sequence ID" value="KAH7967960.1"/>
    <property type="molecule type" value="Genomic_DNA"/>
</dbReference>
<evidence type="ECO:0000313" key="3">
    <source>
        <dbReference type="Proteomes" id="UP000821837"/>
    </source>
</evidence>
<accession>A0A9D4Q4J3</accession>
<name>A0A9D4Q4J3_RHISA</name>
<reference evidence="2" key="2">
    <citation type="submission" date="2021-09" db="EMBL/GenBank/DDBJ databases">
        <authorList>
            <person name="Jia N."/>
            <person name="Wang J."/>
            <person name="Shi W."/>
            <person name="Du L."/>
            <person name="Sun Y."/>
            <person name="Zhan W."/>
            <person name="Jiang J."/>
            <person name="Wang Q."/>
            <person name="Zhang B."/>
            <person name="Ji P."/>
            <person name="Sakyi L.B."/>
            <person name="Cui X."/>
            <person name="Yuan T."/>
            <person name="Jiang B."/>
            <person name="Yang W."/>
            <person name="Lam T.T.-Y."/>
            <person name="Chang Q."/>
            <person name="Ding S."/>
            <person name="Wang X."/>
            <person name="Zhu J."/>
            <person name="Ruan X."/>
            <person name="Zhao L."/>
            <person name="Wei J."/>
            <person name="Que T."/>
            <person name="Du C."/>
            <person name="Cheng J."/>
            <person name="Dai P."/>
            <person name="Han X."/>
            <person name="Huang E."/>
            <person name="Gao Y."/>
            <person name="Liu J."/>
            <person name="Shao H."/>
            <person name="Ye R."/>
            <person name="Li L."/>
            <person name="Wei W."/>
            <person name="Wang X."/>
            <person name="Wang C."/>
            <person name="Huo Q."/>
            <person name="Li W."/>
            <person name="Guo W."/>
            <person name="Chen H."/>
            <person name="Chen S."/>
            <person name="Zhou L."/>
            <person name="Zhou L."/>
            <person name="Ni X."/>
            <person name="Tian J."/>
            <person name="Zhou Y."/>
            <person name="Sheng Y."/>
            <person name="Liu T."/>
            <person name="Pan Y."/>
            <person name="Xia L."/>
            <person name="Li J."/>
            <person name="Zhao F."/>
            <person name="Cao W."/>
        </authorList>
    </citation>
    <scope>NUCLEOTIDE SEQUENCE</scope>
    <source>
        <strain evidence="2">Rsan-2018</strain>
        <tissue evidence="2">Larvae</tissue>
    </source>
</reference>
<dbReference type="VEuPathDB" id="VectorBase:RSAN_045118"/>
<keyword evidence="3" id="KW-1185">Reference proteome</keyword>